<accession>A0A3Q9FMB8</accession>
<keyword evidence="1" id="KW-0732">Signal</keyword>
<keyword evidence="3" id="KW-1185">Reference proteome</keyword>
<dbReference type="Gene3D" id="2.40.160.20">
    <property type="match status" value="1"/>
</dbReference>
<feature type="chain" id="PRO_5018602483" evidence="1">
    <location>
        <begin position="21"/>
        <end position="182"/>
    </location>
</feature>
<gene>
    <name evidence="2" type="ORF">EI427_01835</name>
</gene>
<evidence type="ECO:0000256" key="1">
    <source>
        <dbReference type="SAM" id="SignalP"/>
    </source>
</evidence>
<dbReference type="SUPFAM" id="SSF56925">
    <property type="entry name" value="OMPA-like"/>
    <property type="match status" value="1"/>
</dbReference>
<reference evidence="2 3" key="1">
    <citation type="submission" date="2018-12" db="EMBL/GenBank/DDBJ databases">
        <title>Flammeovirga pectinis sp. nov., isolated from the gut of the Korean scallop, Patinopecten yessoensis.</title>
        <authorList>
            <person name="Bae J.-W."/>
            <person name="Jeong Y.-S."/>
            <person name="Kang W."/>
        </authorList>
    </citation>
    <scope>NUCLEOTIDE SEQUENCE [LARGE SCALE GENOMIC DNA]</scope>
    <source>
        <strain evidence="2 3">L12M1</strain>
    </source>
</reference>
<dbReference type="Proteomes" id="UP000267268">
    <property type="component" value="Chromosome 1"/>
</dbReference>
<dbReference type="InterPro" id="IPR011250">
    <property type="entry name" value="OMP/PagP_B-barrel"/>
</dbReference>
<evidence type="ECO:0000313" key="2">
    <source>
        <dbReference type="EMBL" id="AZQ61000.1"/>
    </source>
</evidence>
<dbReference type="RefSeq" id="WP_126610997.1">
    <property type="nucleotide sequence ID" value="NZ_CP034562.1"/>
</dbReference>
<dbReference type="OrthoDB" id="5643626at2"/>
<name>A0A3Q9FMB8_9BACT</name>
<organism evidence="2 3">
    <name type="scientific">Flammeovirga pectinis</name>
    <dbReference type="NCBI Taxonomy" id="2494373"/>
    <lineage>
        <taxon>Bacteria</taxon>
        <taxon>Pseudomonadati</taxon>
        <taxon>Bacteroidota</taxon>
        <taxon>Cytophagia</taxon>
        <taxon>Cytophagales</taxon>
        <taxon>Flammeovirgaceae</taxon>
        <taxon>Flammeovirga</taxon>
    </lineage>
</organism>
<dbReference type="KEGG" id="fll:EI427_01835"/>
<dbReference type="EMBL" id="CP034562">
    <property type="protein sequence ID" value="AZQ61000.1"/>
    <property type="molecule type" value="Genomic_DNA"/>
</dbReference>
<dbReference type="AlphaFoldDB" id="A0A3Q9FMB8"/>
<protein>
    <submittedName>
        <fullName evidence="2">Uncharacterized protein</fullName>
    </submittedName>
</protein>
<evidence type="ECO:0000313" key="3">
    <source>
        <dbReference type="Proteomes" id="UP000267268"/>
    </source>
</evidence>
<proteinExistence type="predicted"/>
<sequence>MKNLLLSSLFILSFSFISNAQVRFGLGGGLSSGTGDLSEYSDVGFNLYAEIGAGITDHSEITVLGQMDLMASGTDALAEAWILMPVMLQYRYYILTGTLKPYVGVGLGGVRVYNSTIIDSVSSDPLVDEWNFGYKIAAGLKFSILNLQLSYLGAGQVGFEQLGIPVSDKSMGSFDMSVGLLF</sequence>
<feature type="signal peptide" evidence="1">
    <location>
        <begin position="1"/>
        <end position="20"/>
    </location>
</feature>